<keyword evidence="4" id="KW-1185">Reference proteome</keyword>
<dbReference type="Proteomes" id="UP000250043">
    <property type="component" value="Unassembled WGS sequence"/>
</dbReference>
<evidence type="ECO:0000259" key="2">
    <source>
        <dbReference type="Pfam" id="PF20151"/>
    </source>
</evidence>
<feature type="transmembrane region" description="Helical" evidence="1">
    <location>
        <begin position="45"/>
        <end position="62"/>
    </location>
</feature>
<keyword evidence="1" id="KW-1133">Transmembrane helix</keyword>
<feature type="transmembrane region" description="Helical" evidence="1">
    <location>
        <begin position="131"/>
        <end position="158"/>
    </location>
</feature>
<dbReference type="OrthoDB" id="2804045at2759"/>
<keyword evidence="1" id="KW-0812">Transmembrane</keyword>
<evidence type="ECO:0000256" key="1">
    <source>
        <dbReference type="SAM" id="Phobius"/>
    </source>
</evidence>
<feature type="domain" description="DUF6533" evidence="2">
    <location>
        <begin position="11"/>
        <end position="49"/>
    </location>
</feature>
<keyword evidence="1" id="KW-0472">Membrane</keyword>
<evidence type="ECO:0000313" key="4">
    <source>
        <dbReference type="Proteomes" id="UP000250043"/>
    </source>
</evidence>
<dbReference type="AlphaFoldDB" id="A0A8E2DHM5"/>
<accession>A0A8E2DHM5</accession>
<gene>
    <name evidence="3" type="ORF">OBBRIDRAFT_734571</name>
</gene>
<proteinExistence type="predicted"/>
<dbReference type="InterPro" id="IPR045340">
    <property type="entry name" value="DUF6533"/>
</dbReference>
<reference evidence="3 4" key="1">
    <citation type="submission" date="2016-07" db="EMBL/GenBank/DDBJ databases">
        <title>Draft genome of the white-rot fungus Obba rivulosa 3A-2.</title>
        <authorList>
            <consortium name="DOE Joint Genome Institute"/>
            <person name="Miettinen O."/>
            <person name="Riley R."/>
            <person name="Acob R."/>
            <person name="Barry K."/>
            <person name="Cullen D."/>
            <person name="De Vries R."/>
            <person name="Hainaut M."/>
            <person name="Hatakka A."/>
            <person name="Henrissat B."/>
            <person name="Hilden K."/>
            <person name="Kuo R."/>
            <person name="Labutti K."/>
            <person name="Lipzen A."/>
            <person name="Makela M.R."/>
            <person name="Sandor L."/>
            <person name="Spatafora J.W."/>
            <person name="Grigoriev I.V."/>
            <person name="Hibbett D.S."/>
        </authorList>
    </citation>
    <scope>NUCLEOTIDE SEQUENCE [LARGE SCALE GENOMIC DNA]</scope>
    <source>
        <strain evidence="3 4">3A-2</strain>
    </source>
</reference>
<sequence length="193" mass="22027">MLCTYFHVHQALVIYDLLCTAYQEVRFIRERKFNVVTLLFHLNRWMIFIYAFSNLALVPNMYSLPVCPMNRISCIPPFDSLPPGVSLSTCIPALTASDRCKAMNFLDIISSMLLYAVWASRSHVSEYTIEYLYPLIIGAVVIATRCCSILSDLVTLIVTFKKTYHIRRTAAQTNITTPATTLLLRDGELFRDV</sequence>
<dbReference type="EMBL" id="KV722454">
    <property type="protein sequence ID" value="OCH88375.1"/>
    <property type="molecule type" value="Genomic_DNA"/>
</dbReference>
<organism evidence="3 4">
    <name type="scientific">Obba rivulosa</name>
    <dbReference type="NCBI Taxonomy" id="1052685"/>
    <lineage>
        <taxon>Eukaryota</taxon>
        <taxon>Fungi</taxon>
        <taxon>Dikarya</taxon>
        <taxon>Basidiomycota</taxon>
        <taxon>Agaricomycotina</taxon>
        <taxon>Agaricomycetes</taxon>
        <taxon>Polyporales</taxon>
        <taxon>Gelatoporiaceae</taxon>
        <taxon>Obba</taxon>
    </lineage>
</organism>
<protein>
    <recommendedName>
        <fullName evidence="2">DUF6533 domain-containing protein</fullName>
    </recommendedName>
</protein>
<dbReference type="Pfam" id="PF20151">
    <property type="entry name" value="DUF6533"/>
    <property type="match status" value="1"/>
</dbReference>
<name>A0A8E2DHM5_9APHY</name>
<evidence type="ECO:0000313" key="3">
    <source>
        <dbReference type="EMBL" id="OCH88375.1"/>
    </source>
</evidence>